<sequence length="162" mass="18598">MKILRWLVWVACVLAGWHSAVADEIAFKPFRIDSYRQILAESAHAPLLLAIWSVDCPSCLKDMKNLRALHEKHPELKIVMLAVDDGEALPEIRRIIGDERLAALENWVFADETPEKLRYEIDPAWFGELPRTYFFDAAHRRTGKSGALTMDEFEAELAKLKH</sequence>
<feature type="chain" id="PRO_5008069294" description="Thioredoxin domain-containing protein" evidence="1">
    <location>
        <begin position="23"/>
        <end position="162"/>
    </location>
</feature>
<comment type="caution">
    <text evidence="2">The sequence shown here is derived from an EMBL/GenBank/DDBJ whole genome shotgun (WGS) entry which is preliminary data.</text>
</comment>
<protein>
    <recommendedName>
        <fullName evidence="4">Thioredoxin domain-containing protein</fullName>
    </recommendedName>
</protein>
<keyword evidence="3" id="KW-1185">Reference proteome</keyword>
<dbReference type="OrthoDB" id="5956088at2"/>
<dbReference type="Proteomes" id="UP000077628">
    <property type="component" value="Unassembled WGS sequence"/>
</dbReference>
<proteinExistence type="predicted"/>
<dbReference type="STRING" id="702114.A1355_05345"/>
<dbReference type="EMBL" id="LUUK01000164">
    <property type="protein sequence ID" value="OAI18875.1"/>
    <property type="molecule type" value="Genomic_DNA"/>
</dbReference>
<reference evidence="3" key="1">
    <citation type="submission" date="2016-03" db="EMBL/GenBank/DDBJ databases">
        <authorList>
            <person name="Heylen K."/>
            <person name="De Vos P."/>
            <person name="Vekeman B."/>
        </authorList>
    </citation>
    <scope>NUCLEOTIDE SEQUENCE [LARGE SCALE GENOMIC DNA]</scope>
    <source>
        <strain evidence="3">R-45383</strain>
    </source>
</reference>
<evidence type="ECO:0008006" key="4">
    <source>
        <dbReference type="Google" id="ProtNLM"/>
    </source>
</evidence>
<evidence type="ECO:0000313" key="2">
    <source>
        <dbReference type="EMBL" id="OAI18875.1"/>
    </source>
</evidence>
<feature type="signal peptide" evidence="1">
    <location>
        <begin position="1"/>
        <end position="22"/>
    </location>
</feature>
<dbReference type="AlphaFoldDB" id="A0A177NLS8"/>
<dbReference type="SUPFAM" id="SSF52833">
    <property type="entry name" value="Thioredoxin-like"/>
    <property type="match status" value="1"/>
</dbReference>
<keyword evidence="1" id="KW-0732">Signal</keyword>
<organism evidence="2 3">
    <name type="scientific">Methylomonas koyamae</name>
    <dbReference type="NCBI Taxonomy" id="702114"/>
    <lineage>
        <taxon>Bacteria</taxon>
        <taxon>Pseudomonadati</taxon>
        <taxon>Pseudomonadota</taxon>
        <taxon>Gammaproteobacteria</taxon>
        <taxon>Methylococcales</taxon>
        <taxon>Methylococcaceae</taxon>
        <taxon>Methylomonas</taxon>
    </lineage>
</organism>
<dbReference type="InterPro" id="IPR036249">
    <property type="entry name" value="Thioredoxin-like_sf"/>
</dbReference>
<accession>A0A177NLS8</accession>
<evidence type="ECO:0000256" key="1">
    <source>
        <dbReference type="SAM" id="SignalP"/>
    </source>
</evidence>
<gene>
    <name evidence="2" type="ORF">A1355_05345</name>
</gene>
<dbReference type="Gene3D" id="3.40.30.10">
    <property type="entry name" value="Glutaredoxin"/>
    <property type="match status" value="1"/>
</dbReference>
<name>A0A177NLS8_9GAMM</name>
<evidence type="ECO:0000313" key="3">
    <source>
        <dbReference type="Proteomes" id="UP000077628"/>
    </source>
</evidence>
<dbReference type="RefSeq" id="WP_064028428.1">
    <property type="nucleotide sequence ID" value="NZ_LUUK01000164.1"/>
</dbReference>